<evidence type="ECO:0000313" key="2">
    <source>
        <dbReference type="Proteomes" id="UP000536179"/>
    </source>
</evidence>
<dbReference type="AlphaFoldDB" id="A0A7W5DZD3"/>
<dbReference type="RefSeq" id="WP_246419717.1">
    <property type="nucleotide sequence ID" value="NZ_JACHXU010000008.1"/>
</dbReference>
<keyword evidence="1" id="KW-0808">Transferase</keyword>
<organism evidence="1 2">
    <name type="scientific">Aporhodopirellula rubra</name>
    <dbReference type="NCBI Taxonomy" id="980271"/>
    <lineage>
        <taxon>Bacteria</taxon>
        <taxon>Pseudomonadati</taxon>
        <taxon>Planctomycetota</taxon>
        <taxon>Planctomycetia</taxon>
        <taxon>Pirellulales</taxon>
        <taxon>Pirellulaceae</taxon>
        <taxon>Aporhodopirellula</taxon>
    </lineage>
</organism>
<sequence length="429" mass="48136">MSSSLTATSPTRTSNSAPSVLWVTRRYWPHGAGQHARAAASLELSNAWSAMGTHVEVVTPRYGAHWSHELLYDTIHVHRIAAAPKGEWSMQRYVRHLGNWLTEQAKRFDWILCDGINDDVRSVATAIAQSRGDNRPDQKQPTRGGLICDGWGGDSDEVWCRQARGGKRCLQAITELDQIFTRHPNADRFLVSNGVVPDRIQRIAKGFARPTRVTLNQRIESRRSLELINTDLKTEKEDQVLLWCGHMTGRANTAEGVKLLVASARIICARYPNLKIWMLGDGELHDWVHTELRAEGVRSVVAIPGTFPDMTDIWNSVDGVVVTDEDQLRYTLPMAISHALPTVIADHACIRAWIDDKFSSDVADSFAWFTSNKPSAFRKTFRTVWDDLPTAVDLAWEVAMDASRRLSITEELNRWAAAFSSEKPTLPTS</sequence>
<proteinExistence type="predicted"/>
<dbReference type="Gene3D" id="3.40.50.2000">
    <property type="entry name" value="Glycogen Phosphorylase B"/>
    <property type="match status" value="2"/>
</dbReference>
<name>A0A7W5DZD3_9BACT</name>
<evidence type="ECO:0000313" key="1">
    <source>
        <dbReference type="EMBL" id="MBB3206974.1"/>
    </source>
</evidence>
<protein>
    <submittedName>
        <fullName evidence="1">Glycosyltransferase involved in cell wall biosynthesis</fullName>
    </submittedName>
</protein>
<comment type="caution">
    <text evidence="1">The sequence shown here is derived from an EMBL/GenBank/DDBJ whole genome shotgun (WGS) entry which is preliminary data.</text>
</comment>
<reference evidence="1 2" key="1">
    <citation type="submission" date="2020-08" db="EMBL/GenBank/DDBJ databases">
        <title>Genomic Encyclopedia of Type Strains, Phase III (KMG-III): the genomes of soil and plant-associated and newly described type strains.</title>
        <authorList>
            <person name="Whitman W."/>
        </authorList>
    </citation>
    <scope>NUCLEOTIDE SEQUENCE [LARGE SCALE GENOMIC DNA]</scope>
    <source>
        <strain evidence="1 2">CECT 8075</strain>
    </source>
</reference>
<gene>
    <name evidence="1" type="ORF">FHS27_002788</name>
</gene>
<accession>A0A7W5DZD3</accession>
<dbReference type="EMBL" id="JACHXU010000008">
    <property type="protein sequence ID" value="MBB3206974.1"/>
    <property type="molecule type" value="Genomic_DNA"/>
</dbReference>
<dbReference type="SUPFAM" id="SSF53756">
    <property type="entry name" value="UDP-Glycosyltransferase/glycogen phosphorylase"/>
    <property type="match status" value="1"/>
</dbReference>
<keyword evidence="2" id="KW-1185">Reference proteome</keyword>
<dbReference type="Pfam" id="PF13692">
    <property type="entry name" value="Glyco_trans_1_4"/>
    <property type="match status" value="1"/>
</dbReference>
<dbReference type="GO" id="GO:0016740">
    <property type="term" value="F:transferase activity"/>
    <property type="evidence" value="ECO:0007669"/>
    <property type="project" value="UniProtKB-KW"/>
</dbReference>
<dbReference type="Proteomes" id="UP000536179">
    <property type="component" value="Unassembled WGS sequence"/>
</dbReference>